<name>A0A0F9IZ18_9ZZZZ</name>
<proteinExistence type="predicted"/>
<accession>A0A0F9IZ18</accession>
<dbReference type="InterPro" id="IPR023292">
    <property type="entry name" value="NTP_PyroPHydrolase-like_dom_sf"/>
</dbReference>
<dbReference type="Pfam" id="PF01503">
    <property type="entry name" value="PRA-PH"/>
    <property type="match status" value="1"/>
</dbReference>
<evidence type="ECO:0008006" key="3">
    <source>
        <dbReference type="Google" id="ProtNLM"/>
    </source>
</evidence>
<evidence type="ECO:0000256" key="1">
    <source>
        <dbReference type="SAM" id="MobiDB-lite"/>
    </source>
</evidence>
<organism evidence="2">
    <name type="scientific">marine sediment metagenome</name>
    <dbReference type="NCBI Taxonomy" id="412755"/>
    <lineage>
        <taxon>unclassified sequences</taxon>
        <taxon>metagenomes</taxon>
        <taxon>ecological metagenomes</taxon>
    </lineage>
</organism>
<protein>
    <recommendedName>
        <fullName evidence="3">NTP pyrophosphohydrolase MazG putative catalytic core domain-containing protein</fullName>
    </recommendedName>
</protein>
<dbReference type="Gene3D" id="1.10.3420.10">
    <property type="entry name" value="putative ntp pyrophosphohydrolase like domain"/>
    <property type="match status" value="1"/>
</dbReference>
<feature type="region of interest" description="Disordered" evidence="1">
    <location>
        <begin position="94"/>
        <end position="113"/>
    </location>
</feature>
<dbReference type="InterPro" id="IPR021130">
    <property type="entry name" value="PRib-ATP_PPHydrolase-like"/>
</dbReference>
<dbReference type="SUPFAM" id="SSF101386">
    <property type="entry name" value="all-alpha NTP pyrophosphatases"/>
    <property type="match status" value="1"/>
</dbReference>
<dbReference type="AlphaFoldDB" id="A0A0F9IZ18"/>
<sequence>MSKDWQQDIVDFHKAMNHYIASKPEIPPEKVVRLRHRLIEEEMKETLKAIHMEDLVEIADGIADSIVVLLGTAVSYGIDIRPVWDEVNKSNMAKIGGGKDAGGKSLKPPGWTPPRIKEILDSQM</sequence>
<evidence type="ECO:0000313" key="2">
    <source>
        <dbReference type="EMBL" id="KKM62644.1"/>
    </source>
</evidence>
<gene>
    <name evidence="2" type="ORF">LCGC14_1519650</name>
</gene>
<comment type="caution">
    <text evidence="2">The sequence shown here is derived from an EMBL/GenBank/DDBJ whole genome shotgun (WGS) entry which is preliminary data.</text>
</comment>
<reference evidence="2" key="1">
    <citation type="journal article" date="2015" name="Nature">
        <title>Complex archaea that bridge the gap between prokaryotes and eukaryotes.</title>
        <authorList>
            <person name="Spang A."/>
            <person name="Saw J.H."/>
            <person name="Jorgensen S.L."/>
            <person name="Zaremba-Niedzwiedzka K."/>
            <person name="Martijn J."/>
            <person name="Lind A.E."/>
            <person name="van Eijk R."/>
            <person name="Schleper C."/>
            <person name="Guy L."/>
            <person name="Ettema T.J."/>
        </authorList>
    </citation>
    <scope>NUCLEOTIDE SEQUENCE</scope>
</reference>
<dbReference type="EMBL" id="LAZR01011253">
    <property type="protein sequence ID" value="KKM62644.1"/>
    <property type="molecule type" value="Genomic_DNA"/>
</dbReference>